<keyword evidence="4 6" id="KW-0472">Membrane</keyword>
<proteinExistence type="predicted"/>
<dbReference type="GO" id="GO:0016020">
    <property type="term" value="C:membrane"/>
    <property type="evidence" value="ECO:0007669"/>
    <property type="project" value="UniProtKB-SubCell"/>
</dbReference>
<evidence type="ECO:0000313" key="10">
    <source>
        <dbReference type="Proteomes" id="UP000784919"/>
    </source>
</evidence>
<reference evidence="8 9" key="1">
    <citation type="journal article" date="2020" name="bioRxiv">
        <title>Whole genome comparisons of ergot fungi reveals the divergence and evolution of species within the genus Claviceps are the result of varying mechanisms driving genome evolution and host range expansion.</title>
        <authorList>
            <person name="Wyka S.A."/>
            <person name="Mondo S.J."/>
            <person name="Liu M."/>
            <person name="Dettman J."/>
            <person name="Nalam V."/>
            <person name="Broders K.D."/>
        </authorList>
    </citation>
    <scope>NUCLEOTIDE SEQUENCE</scope>
    <source>
        <strain evidence="8">CCC 1102</strain>
        <strain evidence="7 9">LM583</strain>
    </source>
</reference>
<dbReference type="Proteomes" id="UP000784919">
    <property type="component" value="Unassembled WGS sequence"/>
</dbReference>
<feature type="compositionally biased region" description="Low complexity" evidence="5">
    <location>
        <begin position="265"/>
        <end position="274"/>
    </location>
</feature>
<dbReference type="OrthoDB" id="4205486at2759"/>
<comment type="caution">
    <text evidence="8">The sequence shown here is derived from an EMBL/GenBank/DDBJ whole genome shotgun (WGS) entry which is preliminary data.</text>
</comment>
<evidence type="ECO:0000256" key="3">
    <source>
        <dbReference type="ARBA" id="ARBA00022989"/>
    </source>
</evidence>
<protein>
    <submittedName>
        <fullName evidence="8">Uncharacterized protein</fullName>
    </submittedName>
</protein>
<gene>
    <name evidence="8" type="ORF">E4U56_007862</name>
    <name evidence="7" type="ORF">E4U57_000631</name>
</gene>
<dbReference type="AlphaFoldDB" id="A0A9P7MTE7"/>
<dbReference type="InterPro" id="IPR029208">
    <property type="entry name" value="COX14"/>
</dbReference>
<accession>A0A9P7MTE7</accession>
<name>A0A9P7MTE7_9HYPO</name>
<organism evidence="8 10">
    <name type="scientific">Claviceps arundinis</name>
    <dbReference type="NCBI Taxonomy" id="1623583"/>
    <lineage>
        <taxon>Eukaryota</taxon>
        <taxon>Fungi</taxon>
        <taxon>Dikarya</taxon>
        <taxon>Ascomycota</taxon>
        <taxon>Pezizomycotina</taxon>
        <taxon>Sordariomycetes</taxon>
        <taxon>Hypocreomycetidae</taxon>
        <taxon>Hypocreales</taxon>
        <taxon>Clavicipitaceae</taxon>
        <taxon>Claviceps</taxon>
    </lineage>
</organism>
<evidence type="ECO:0000313" key="9">
    <source>
        <dbReference type="Proteomes" id="UP000742024"/>
    </source>
</evidence>
<keyword evidence="9" id="KW-1185">Reference proteome</keyword>
<dbReference type="EMBL" id="SRPS01000081">
    <property type="protein sequence ID" value="KAG5970344.1"/>
    <property type="molecule type" value="Genomic_DNA"/>
</dbReference>
<sequence>MASRMARMAPRSVLDATRFTSTLPHAASKTAVVGRVASPAASKQLPRVPGETPEQRVQRLRKAHQAAQQAQISSVDRMVEGSRKFFDVAHRWTVRALIFFTILAGFVSVYSVWDMLQFNSARRAEWIEAQKKFEADELALARIAYLRGDATDEQMELVEEVNRRALEKGIKLPPLLDIPEHRTHFEERVMPTFSGAETEHAVKEKEKSRQEGKGIWGVVTGLFGGSKKTESHSATAESVMAGDAGMVQSIETKARDSWETEKQNQLSGGSLDQLGLEKENSKPENRGWRLW</sequence>
<dbReference type="EMBL" id="SRPR01000119">
    <property type="protein sequence ID" value="KAG5959488.1"/>
    <property type="molecule type" value="Genomic_DNA"/>
</dbReference>
<evidence type="ECO:0000256" key="4">
    <source>
        <dbReference type="ARBA" id="ARBA00023136"/>
    </source>
</evidence>
<evidence type="ECO:0000313" key="8">
    <source>
        <dbReference type="EMBL" id="KAG5970344.1"/>
    </source>
</evidence>
<comment type="subcellular location">
    <subcellularLocation>
        <location evidence="1">Membrane</location>
        <topology evidence="1">Single-pass membrane protein</topology>
    </subcellularLocation>
</comment>
<keyword evidence="2 6" id="KW-0812">Transmembrane</keyword>
<evidence type="ECO:0000256" key="2">
    <source>
        <dbReference type="ARBA" id="ARBA00022692"/>
    </source>
</evidence>
<evidence type="ECO:0000256" key="6">
    <source>
        <dbReference type="SAM" id="Phobius"/>
    </source>
</evidence>
<feature type="compositionally biased region" description="Basic and acidic residues" evidence="5">
    <location>
        <begin position="252"/>
        <end position="262"/>
    </location>
</feature>
<feature type="transmembrane region" description="Helical" evidence="6">
    <location>
        <begin position="92"/>
        <end position="113"/>
    </location>
</feature>
<dbReference type="Proteomes" id="UP000742024">
    <property type="component" value="Unassembled WGS sequence"/>
</dbReference>
<evidence type="ECO:0000256" key="5">
    <source>
        <dbReference type="SAM" id="MobiDB-lite"/>
    </source>
</evidence>
<dbReference type="Pfam" id="PF14880">
    <property type="entry name" value="COX14"/>
    <property type="match status" value="1"/>
</dbReference>
<feature type="compositionally biased region" description="Basic and acidic residues" evidence="5">
    <location>
        <begin position="275"/>
        <end position="291"/>
    </location>
</feature>
<feature type="region of interest" description="Disordered" evidence="5">
    <location>
        <begin position="251"/>
        <end position="291"/>
    </location>
</feature>
<evidence type="ECO:0000313" key="7">
    <source>
        <dbReference type="EMBL" id="KAG5959488.1"/>
    </source>
</evidence>
<evidence type="ECO:0000256" key="1">
    <source>
        <dbReference type="ARBA" id="ARBA00004167"/>
    </source>
</evidence>
<keyword evidence="3 6" id="KW-1133">Transmembrane helix</keyword>